<reference evidence="4" key="1">
    <citation type="submission" date="2019-01" db="EMBL/GenBank/DDBJ databases">
        <title>Draft genomes of a novel of Sporanaerobacter strains.</title>
        <authorList>
            <person name="Ma S."/>
        </authorList>
    </citation>
    <scope>NUCLEOTIDE SEQUENCE [LARGE SCALE GENOMIC DNA]</scope>
    <source>
        <strain evidence="4">NJN-17</strain>
    </source>
</reference>
<dbReference type="Gene3D" id="2.60.480.10">
    <property type="entry name" value="eubacterium ventriosum atcc domain"/>
    <property type="match status" value="1"/>
</dbReference>
<dbReference type="Proteomes" id="UP000287969">
    <property type="component" value="Chromosome"/>
</dbReference>
<keyword evidence="1" id="KW-1133">Transmembrane helix</keyword>
<keyword evidence="1" id="KW-0812">Transmembrane</keyword>
<accession>A0A410QE53</accession>
<dbReference type="AlphaFoldDB" id="A0A410QE53"/>
<proteinExistence type="predicted"/>
<gene>
    <name evidence="3" type="ORF">EQM13_11235</name>
</gene>
<dbReference type="OrthoDB" id="9782754at2"/>
<dbReference type="InterPro" id="IPR021997">
    <property type="entry name" value="SporV_AA"/>
</dbReference>
<evidence type="ECO:0000259" key="2">
    <source>
        <dbReference type="Pfam" id="PF12164"/>
    </source>
</evidence>
<dbReference type="InterPro" id="IPR038548">
    <property type="entry name" value="SporV_AA_N_sf"/>
</dbReference>
<dbReference type="KEGG" id="spoa:EQM13_11235"/>
<protein>
    <recommendedName>
        <fullName evidence="2">Stage V sporulation protein AA domain-containing protein</fullName>
    </recommendedName>
</protein>
<name>A0A410QE53_9FIRM</name>
<feature type="transmembrane region" description="Helical" evidence="1">
    <location>
        <begin position="99"/>
        <end position="120"/>
    </location>
</feature>
<evidence type="ECO:0000256" key="1">
    <source>
        <dbReference type="SAM" id="Phobius"/>
    </source>
</evidence>
<feature type="domain" description="Stage V sporulation protein AA" evidence="2">
    <location>
        <begin position="4"/>
        <end position="91"/>
    </location>
</feature>
<keyword evidence="4" id="KW-1185">Reference proteome</keyword>
<dbReference type="Pfam" id="PF12164">
    <property type="entry name" value="SporV_AA"/>
    <property type="match status" value="1"/>
</dbReference>
<evidence type="ECO:0000313" key="4">
    <source>
        <dbReference type="Proteomes" id="UP000287969"/>
    </source>
</evidence>
<sequence>MDKEQAFIKLESKCTVDLNTHVYLRDVAEVYCKNASIQKYLEGLKIYDGRDREVSDSVSAIDITKKIMEGKDNIDVVMLGEPDVLIKIINSKTNVLLDYIKVTMLCIILFLGTAFTIINFQEDVNMDETMEKIYYFLTGNHNESPLMLLIPYSLGTGLGMAVFFSRIISHSKRKKDEPGAMEVEMHLYEKDIDDYVLEDIKNKK</sequence>
<organism evidence="3 4">
    <name type="scientific">Acidilutibacter cellobiosedens</name>
    <dbReference type="NCBI Taxonomy" id="2507161"/>
    <lineage>
        <taxon>Bacteria</taxon>
        <taxon>Bacillati</taxon>
        <taxon>Bacillota</taxon>
        <taxon>Tissierellia</taxon>
        <taxon>Tissierellales</taxon>
        <taxon>Acidilutibacteraceae</taxon>
        <taxon>Acidilutibacter</taxon>
    </lineage>
</organism>
<keyword evidence="1" id="KW-0472">Membrane</keyword>
<feature type="transmembrane region" description="Helical" evidence="1">
    <location>
        <begin position="146"/>
        <end position="165"/>
    </location>
</feature>
<dbReference type="EMBL" id="CP035282">
    <property type="protein sequence ID" value="QAT62118.1"/>
    <property type="molecule type" value="Genomic_DNA"/>
</dbReference>
<evidence type="ECO:0000313" key="3">
    <source>
        <dbReference type="EMBL" id="QAT62118.1"/>
    </source>
</evidence>
<dbReference type="RefSeq" id="WP_071139032.1">
    <property type="nucleotide sequence ID" value="NZ_CP035282.1"/>
</dbReference>